<dbReference type="InterPro" id="IPR052713">
    <property type="entry name" value="FeoA"/>
</dbReference>
<evidence type="ECO:0000259" key="2">
    <source>
        <dbReference type="SMART" id="SM00899"/>
    </source>
</evidence>
<dbReference type="AlphaFoldDB" id="A0A9W6B2V6"/>
<comment type="caution">
    <text evidence="3">The sequence shown here is derived from an EMBL/GenBank/DDBJ whole genome shotgun (WGS) entry which is preliminary data.</text>
</comment>
<dbReference type="PANTHER" id="PTHR42954:SF2">
    <property type="entry name" value="FE(2+) TRANSPORT PROTEIN A"/>
    <property type="match status" value="1"/>
</dbReference>
<feature type="domain" description="Ferrous iron transporter FeoA-like" evidence="2">
    <location>
        <begin position="3"/>
        <end position="74"/>
    </location>
</feature>
<dbReference type="GO" id="GO:0046914">
    <property type="term" value="F:transition metal ion binding"/>
    <property type="evidence" value="ECO:0007669"/>
    <property type="project" value="InterPro"/>
</dbReference>
<evidence type="ECO:0000256" key="1">
    <source>
        <dbReference type="ARBA" id="ARBA00023004"/>
    </source>
</evidence>
<dbReference type="InterPro" id="IPR038157">
    <property type="entry name" value="FeoA_core_dom"/>
</dbReference>
<name>A0A9W6B2V6_9FLAO</name>
<dbReference type="Pfam" id="PF04023">
    <property type="entry name" value="FeoA"/>
    <property type="match status" value="1"/>
</dbReference>
<dbReference type="SUPFAM" id="SSF50037">
    <property type="entry name" value="C-terminal domain of transcriptional repressors"/>
    <property type="match status" value="1"/>
</dbReference>
<evidence type="ECO:0000313" key="4">
    <source>
        <dbReference type="Proteomes" id="UP001143545"/>
    </source>
</evidence>
<organism evidence="3 4">
    <name type="scientific">Neptunitalea chrysea</name>
    <dbReference type="NCBI Taxonomy" id="1647581"/>
    <lineage>
        <taxon>Bacteria</taxon>
        <taxon>Pseudomonadati</taxon>
        <taxon>Bacteroidota</taxon>
        <taxon>Flavobacteriia</taxon>
        <taxon>Flavobacteriales</taxon>
        <taxon>Flavobacteriaceae</taxon>
        <taxon>Neptunitalea</taxon>
    </lineage>
</organism>
<evidence type="ECO:0000313" key="3">
    <source>
        <dbReference type="EMBL" id="GLB51393.1"/>
    </source>
</evidence>
<dbReference type="Gene3D" id="2.30.30.90">
    <property type="match status" value="1"/>
</dbReference>
<protein>
    <submittedName>
        <fullName evidence="3">Iron transporter</fullName>
    </submittedName>
</protein>
<dbReference type="InterPro" id="IPR007167">
    <property type="entry name" value="Fe-transptr_FeoA-like"/>
</dbReference>
<gene>
    <name evidence="3" type="primary">feoA</name>
    <name evidence="3" type="ORF">NBRC110019_04320</name>
</gene>
<proteinExistence type="predicted"/>
<keyword evidence="4" id="KW-1185">Reference proteome</keyword>
<dbReference type="PANTHER" id="PTHR42954">
    <property type="entry name" value="FE(2+) TRANSPORT PROTEIN A"/>
    <property type="match status" value="1"/>
</dbReference>
<dbReference type="SMART" id="SM00899">
    <property type="entry name" value="FeoA"/>
    <property type="match status" value="1"/>
</dbReference>
<dbReference type="Proteomes" id="UP001143545">
    <property type="component" value="Unassembled WGS sequence"/>
</dbReference>
<keyword evidence="1" id="KW-0408">Iron</keyword>
<sequence length="81" mass="9195">MKHTISDLKRGEKGIIKDISNPAIPLKLYEMGCLPGNEVELIQFAPFRDPLYLNINGSHLAIRKQTAELIEIEKIENHITL</sequence>
<reference evidence="3" key="1">
    <citation type="submission" date="2022-07" db="EMBL/GenBank/DDBJ databases">
        <title>Taxonomy of Novel Oxalotrophic and Methylotrophic Bacteria.</title>
        <authorList>
            <person name="Sahin N."/>
            <person name="Tani A."/>
        </authorList>
    </citation>
    <scope>NUCLEOTIDE SEQUENCE</scope>
    <source>
        <strain evidence="3">AM327</strain>
    </source>
</reference>
<accession>A0A9W6B2V6</accession>
<dbReference type="InterPro" id="IPR008988">
    <property type="entry name" value="Transcriptional_repressor_C"/>
</dbReference>
<dbReference type="EMBL" id="BRVP01000003">
    <property type="protein sequence ID" value="GLB51393.1"/>
    <property type="molecule type" value="Genomic_DNA"/>
</dbReference>
<dbReference type="RefSeq" id="WP_281751902.1">
    <property type="nucleotide sequence ID" value="NZ_BRVP01000003.1"/>
</dbReference>